<name>A0ABT6R753_9BACT</name>
<dbReference type="RefSeq" id="WP_282332526.1">
    <property type="nucleotide sequence ID" value="NZ_JASBRG010000001.1"/>
</dbReference>
<dbReference type="InterPro" id="IPR011010">
    <property type="entry name" value="DNA_brk_join_enz"/>
</dbReference>
<comment type="similarity">
    <text evidence="1">Belongs to the 'phage' integrase family.</text>
</comment>
<dbReference type="InterPro" id="IPR035386">
    <property type="entry name" value="Arm-DNA-bind_5"/>
</dbReference>
<gene>
    <name evidence="5" type="ORF">QJ048_01370</name>
</gene>
<dbReference type="PANTHER" id="PTHR30349:SF64">
    <property type="entry name" value="PROPHAGE INTEGRASE INTD-RELATED"/>
    <property type="match status" value="1"/>
</dbReference>
<proteinExistence type="inferred from homology"/>
<evidence type="ECO:0000259" key="4">
    <source>
        <dbReference type="PROSITE" id="PS51898"/>
    </source>
</evidence>
<dbReference type="Gene3D" id="1.10.150.130">
    <property type="match status" value="1"/>
</dbReference>
<dbReference type="InterPro" id="IPR025269">
    <property type="entry name" value="SAM-like_dom"/>
</dbReference>
<dbReference type="Gene3D" id="1.10.443.10">
    <property type="entry name" value="Intergrase catalytic core"/>
    <property type="match status" value="1"/>
</dbReference>
<keyword evidence="2" id="KW-0238">DNA-binding</keyword>
<dbReference type="InterPro" id="IPR002104">
    <property type="entry name" value="Integrase_catalytic"/>
</dbReference>
<protein>
    <submittedName>
        <fullName evidence="5">Site-specific integrase</fullName>
    </submittedName>
</protein>
<dbReference type="CDD" id="cd01185">
    <property type="entry name" value="INTN1_C_like"/>
    <property type="match status" value="1"/>
</dbReference>
<evidence type="ECO:0000256" key="3">
    <source>
        <dbReference type="ARBA" id="ARBA00023172"/>
    </source>
</evidence>
<reference evidence="5 6" key="1">
    <citation type="submission" date="2023-05" db="EMBL/GenBank/DDBJ databases">
        <title>Genome sequence of Pinibacter sp. MAH-24.</title>
        <authorList>
            <person name="Huq M.A."/>
        </authorList>
    </citation>
    <scope>NUCLEOTIDE SEQUENCE [LARGE SCALE GENOMIC DNA]</scope>
    <source>
        <strain evidence="5 6">MAH-24</strain>
    </source>
</reference>
<evidence type="ECO:0000313" key="6">
    <source>
        <dbReference type="Proteomes" id="UP001226434"/>
    </source>
</evidence>
<dbReference type="PROSITE" id="PS51898">
    <property type="entry name" value="TYR_RECOMBINASE"/>
    <property type="match status" value="1"/>
</dbReference>
<dbReference type="EMBL" id="JASBRG010000001">
    <property type="protein sequence ID" value="MDI3318398.1"/>
    <property type="molecule type" value="Genomic_DNA"/>
</dbReference>
<dbReference type="Pfam" id="PF17293">
    <property type="entry name" value="Arm-DNA-bind_5"/>
    <property type="match status" value="1"/>
</dbReference>
<accession>A0ABT6R753</accession>
<evidence type="ECO:0000256" key="1">
    <source>
        <dbReference type="ARBA" id="ARBA00008857"/>
    </source>
</evidence>
<comment type="caution">
    <text evidence="5">The sequence shown here is derived from an EMBL/GenBank/DDBJ whole genome shotgun (WGS) entry which is preliminary data.</text>
</comment>
<dbReference type="SUPFAM" id="SSF56349">
    <property type="entry name" value="DNA breaking-rejoining enzymes"/>
    <property type="match status" value="1"/>
</dbReference>
<keyword evidence="6" id="KW-1185">Reference proteome</keyword>
<dbReference type="InterPro" id="IPR050090">
    <property type="entry name" value="Tyrosine_recombinase_XerCD"/>
</dbReference>
<dbReference type="PANTHER" id="PTHR30349">
    <property type="entry name" value="PHAGE INTEGRASE-RELATED"/>
    <property type="match status" value="1"/>
</dbReference>
<feature type="domain" description="Tyr recombinase" evidence="4">
    <location>
        <begin position="221"/>
        <end position="396"/>
    </location>
</feature>
<dbReference type="Proteomes" id="UP001226434">
    <property type="component" value="Unassembled WGS sequence"/>
</dbReference>
<evidence type="ECO:0000313" key="5">
    <source>
        <dbReference type="EMBL" id="MDI3318398.1"/>
    </source>
</evidence>
<dbReference type="InterPro" id="IPR010998">
    <property type="entry name" value="Integrase_recombinase_N"/>
</dbReference>
<evidence type="ECO:0000256" key="2">
    <source>
        <dbReference type="ARBA" id="ARBA00023125"/>
    </source>
</evidence>
<dbReference type="InterPro" id="IPR013762">
    <property type="entry name" value="Integrase-like_cat_sf"/>
</dbReference>
<organism evidence="5 6">
    <name type="scientific">Pinibacter soli</name>
    <dbReference type="NCBI Taxonomy" id="3044211"/>
    <lineage>
        <taxon>Bacteria</taxon>
        <taxon>Pseudomonadati</taxon>
        <taxon>Bacteroidota</taxon>
        <taxon>Chitinophagia</taxon>
        <taxon>Chitinophagales</taxon>
        <taxon>Chitinophagaceae</taxon>
        <taxon>Pinibacter</taxon>
    </lineage>
</organism>
<dbReference type="Pfam" id="PF13102">
    <property type="entry name" value="Phage_int_SAM_5"/>
    <property type="match status" value="1"/>
</dbReference>
<keyword evidence="3" id="KW-0233">DNA recombination</keyword>
<sequence length="396" mass="46153">MNRSFGLLFFPRKSRKKNEVEADIYLRITVDGRSVEISTKRQCDLQKWNYDTGRLNGKTEDAKLFNQYLDTLQQRVFEAKRQLIELNRSVTAENIKSLILGIDVLRNRHTIVEVFQHHNEQMESLVGQEYAKGTLQLFQRTLSHTKAFLQARYHITDMDISELNYEFICEYEFWLKSVRKCDHNSALKYLSNFRKIVNRCIRNGWLQKDPFIGFNMSRREVERVALTETQLKTLGEKKFSIERLSLVRDIFLFSCFSGLAYADVKKLDRSEIITGVDGEQWIDSKRQKTKVTARIPLLPPAVEILKRYIDHPQCIRTNALLPVFSNQKMNAYLKEIADLCGISKNLTFHIARHTFATTVTLSNGVPIETVAKMLGHRNLKTTQHYARILDKKIIGK</sequence>
<dbReference type="Pfam" id="PF00589">
    <property type="entry name" value="Phage_integrase"/>
    <property type="match status" value="1"/>
</dbReference>